<dbReference type="PROSITE" id="PS51192">
    <property type="entry name" value="HELICASE_ATP_BIND_1"/>
    <property type="match status" value="1"/>
</dbReference>
<dbReference type="GO" id="GO:0070580">
    <property type="term" value="P:base J metabolic process"/>
    <property type="evidence" value="ECO:0007669"/>
    <property type="project" value="UniProtKB-ARBA"/>
</dbReference>
<comment type="function">
    <text evidence="19">Dioxygenase that catalyzes the first step of DNA base J (beta-d-glucosyl-HOMedU) biosynthesis by converting thymine to 5-hydroxymethyluracil (HOMedU). DNA base J is a hypermodified thymidine residue found in the genome of kinetoplastid parasites, which is localized primarily to repetitive DNA, namely the telomeres, and is implicated in the regulation of antigenic variation. Probably also acts as a DNA helicase. Recognizes and binds specific regions of the genome, hydrolyzes ATP and allows the DNA base J de novo synthesis. Involved in initial synthesis of DNA base J, JBP1 being able to act via the basal level of DNA base J and propagate further synthesis. In contrast to JBP1, it does not specifically bind DNA base J, however it binds chromatin.</text>
</comment>
<dbReference type="EMBL" id="ATMH01008708">
    <property type="protein sequence ID" value="EPY21080.1"/>
    <property type="molecule type" value="Genomic_DNA"/>
</dbReference>
<evidence type="ECO:0000256" key="3">
    <source>
        <dbReference type="ARBA" id="ARBA00005360"/>
    </source>
</evidence>
<feature type="domain" description="Helicase ATP-binding" evidence="23">
    <location>
        <begin position="542"/>
        <end position="717"/>
    </location>
</feature>
<comment type="subcellular location">
    <subcellularLocation>
        <location evidence="2">Nucleus</location>
    </subcellularLocation>
</comment>
<evidence type="ECO:0000256" key="22">
    <source>
        <dbReference type="SAM" id="MobiDB-lite"/>
    </source>
</evidence>
<dbReference type="SMART" id="SM00490">
    <property type="entry name" value="HELICc"/>
    <property type="match status" value="1"/>
</dbReference>
<dbReference type="GO" id="GO:0003677">
    <property type="term" value="F:DNA binding"/>
    <property type="evidence" value="ECO:0007669"/>
    <property type="project" value="UniProtKB-KW"/>
</dbReference>
<evidence type="ECO:0000256" key="17">
    <source>
        <dbReference type="ARBA" id="ARBA00023242"/>
    </source>
</evidence>
<evidence type="ECO:0000256" key="5">
    <source>
        <dbReference type="ARBA" id="ARBA00012263"/>
    </source>
</evidence>
<comment type="similarity">
    <text evidence="4">In the C-terminal section; belongs to the SNF2/RAD54 helicase family.</text>
</comment>
<proteinExistence type="inferred from homology"/>
<keyword evidence="8" id="KW-0479">Metal-binding</keyword>
<evidence type="ECO:0000313" key="25">
    <source>
        <dbReference type="EMBL" id="EPY21080.1"/>
    </source>
</evidence>
<organism evidence="25 26">
    <name type="scientific">Strigomonas culicis</name>
    <dbReference type="NCBI Taxonomy" id="28005"/>
    <lineage>
        <taxon>Eukaryota</taxon>
        <taxon>Discoba</taxon>
        <taxon>Euglenozoa</taxon>
        <taxon>Kinetoplastea</taxon>
        <taxon>Metakinetoplastina</taxon>
        <taxon>Trypanosomatida</taxon>
        <taxon>Trypanosomatidae</taxon>
        <taxon>Strigomonadinae</taxon>
        <taxon>Strigomonas</taxon>
    </lineage>
</organism>
<dbReference type="InterPro" id="IPR024779">
    <property type="entry name" value="2OGFeDO_JBP1/TET_oxygenase_dom"/>
</dbReference>
<evidence type="ECO:0000256" key="8">
    <source>
        <dbReference type="ARBA" id="ARBA00022723"/>
    </source>
</evidence>
<gene>
    <name evidence="25" type="ORF">STCU_08708</name>
</gene>
<comment type="catalytic activity">
    <reaction evidence="20">
        <text>ATP + H2O = ADP + phosphate + H(+)</text>
        <dbReference type="Rhea" id="RHEA:13065"/>
        <dbReference type="ChEBI" id="CHEBI:15377"/>
        <dbReference type="ChEBI" id="CHEBI:15378"/>
        <dbReference type="ChEBI" id="CHEBI:30616"/>
        <dbReference type="ChEBI" id="CHEBI:43474"/>
        <dbReference type="ChEBI" id="CHEBI:456216"/>
        <dbReference type="EC" id="3.6.4.12"/>
    </reaction>
</comment>
<dbReference type="Pfam" id="PF00176">
    <property type="entry name" value="SNF2-rel_dom"/>
    <property type="match status" value="1"/>
</dbReference>
<keyword evidence="15" id="KW-0408">Iron</keyword>
<name>S9VDC8_9TRYP</name>
<dbReference type="Gene3D" id="3.40.50.10810">
    <property type="entry name" value="Tandem AAA-ATPase domain"/>
    <property type="match status" value="1"/>
</dbReference>
<evidence type="ECO:0000256" key="16">
    <source>
        <dbReference type="ARBA" id="ARBA00023125"/>
    </source>
</evidence>
<keyword evidence="10" id="KW-0378">Hydrolase</keyword>
<evidence type="ECO:0000313" key="26">
    <source>
        <dbReference type="Proteomes" id="UP000015354"/>
    </source>
</evidence>
<dbReference type="PANTHER" id="PTHR45629">
    <property type="entry name" value="SNF2/RAD54 FAMILY MEMBER"/>
    <property type="match status" value="1"/>
</dbReference>
<evidence type="ECO:0000256" key="18">
    <source>
        <dbReference type="ARBA" id="ARBA00030614"/>
    </source>
</evidence>
<dbReference type="InterPro" id="IPR000330">
    <property type="entry name" value="SNF2_N"/>
</dbReference>
<reference evidence="25 26" key="1">
    <citation type="journal article" date="2013" name="PLoS ONE">
        <title>Predicting the Proteins of Angomonas deanei, Strigomonas culicis and Their Respective Endosymbionts Reveals New Aspects of the Trypanosomatidae Family.</title>
        <authorList>
            <person name="Motta M.C."/>
            <person name="Martins A.C."/>
            <person name="de Souza S.S."/>
            <person name="Catta-Preta C.M."/>
            <person name="Silva R."/>
            <person name="Klein C.C."/>
            <person name="de Almeida L.G."/>
            <person name="de Lima Cunha O."/>
            <person name="Ciapina L.P."/>
            <person name="Brocchi M."/>
            <person name="Colabardini A.C."/>
            <person name="de Araujo Lima B."/>
            <person name="Machado C.R."/>
            <person name="de Almeida Soares C.M."/>
            <person name="Probst C.M."/>
            <person name="de Menezes C.B."/>
            <person name="Thompson C.E."/>
            <person name="Bartholomeu D.C."/>
            <person name="Gradia D.F."/>
            <person name="Pavoni D.P."/>
            <person name="Grisard E.C."/>
            <person name="Fantinatti-Garboggini F."/>
            <person name="Marchini F.K."/>
            <person name="Rodrigues-Luiz G.F."/>
            <person name="Wagner G."/>
            <person name="Goldman G.H."/>
            <person name="Fietto J.L."/>
            <person name="Elias M.C."/>
            <person name="Goldman M.H."/>
            <person name="Sagot M.F."/>
            <person name="Pereira M."/>
            <person name="Stoco P.H."/>
            <person name="de Mendonca-Neto R.P."/>
            <person name="Teixeira S.M."/>
            <person name="Maciel T.E."/>
            <person name="de Oliveira Mendes T.A."/>
            <person name="Urmenyi T.P."/>
            <person name="de Souza W."/>
            <person name="Schenkman S."/>
            <person name="de Vasconcelos A.T."/>
        </authorList>
    </citation>
    <scope>NUCLEOTIDE SEQUENCE [LARGE SCALE GENOMIC DNA]</scope>
</reference>
<feature type="region of interest" description="Disordered" evidence="22">
    <location>
        <begin position="178"/>
        <end position="213"/>
    </location>
</feature>
<dbReference type="InterPro" id="IPR027417">
    <property type="entry name" value="P-loop_NTPase"/>
</dbReference>
<dbReference type="CDD" id="cd18793">
    <property type="entry name" value="SF2_C_SNF"/>
    <property type="match status" value="1"/>
</dbReference>
<dbReference type="GO" id="GO:0005524">
    <property type="term" value="F:ATP binding"/>
    <property type="evidence" value="ECO:0007669"/>
    <property type="project" value="UniProtKB-KW"/>
</dbReference>
<evidence type="ECO:0000259" key="24">
    <source>
        <dbReference type="PROSITE" id="PS51194"/>
    </source>
</evidence>
<keyword evidence="26" id="KW-1185">Reference proteome</keyword>
<dbReference type="InterPro" id="IPR001650">
    <property type="entry name" value="Helicase_C-like"/>
</dbReference>
<evidence type="ECO:0000256" key="9">
    <source>
        <dbReference type="ARBA" id="ARBA00022741"/>
    </source>
</evidence>
<feature type="compositionally biased region" description="Basic and acidic residues" evidence="22">
    <location>
        <begin position="178"/>
        <end position="189"/>
    </location>
</feature>
<keyword evidence="11" id="KW-0347">Helicase</keyword>
<dbReference type="OrthoDB" id="2020972at2759"/>
<accession>S9VDC8</accession>
<dbReference type="GO" id="GO:0007131">
    <property type="term" value="P:reciprocal meiotic recombination"/>
    <property type="evidence" value="ECO:0007669"/>
    <property type="project" value="TreeGrafter"/>
</dbReference>
<dbReference type="Gene3D" id="3.60.130.30">
    <property type="match status" value="1"/>
</dbReference>
<evidence type="ECO:0000256" key="13">
    <source>
        <dbReference type="ARBA" id="ARBA00022964"/>
    </source>
</evidence>
<feature type="region of interest" description="Disordered" evidence="22">
    <location>
        <begin position="1077"/>
        <end position="1106"/>
    </location>
</feature>
<evidence type="ECO:0000256" key="4">
    <source>
        <dbReference type="ARBA" id="ARBA00009722"/>
    </source>
</evidence>
<dbReference type="GO" id="GO:0016787">
    <property type="term" value="F:hydrolase activity"/>
    <property type="evidence" value="ECO:0007669"/>
    <property type="project" value="UniProtKB-KW"/>
</dbReference>
<evidence type="ECO:0000256" key="2">
    <source>
        <dbReference type="ARBA" id="ARBA00004123"/>
    </source>
</evidence>
<dbReference type="Pfam" id="PF00271">
    <property type="entry name" value="Helicase_C"/>
    <property type="match status" value="1"/>
</dbReference>
<evidence type="ECO:0000256" key="21">
    <source>
        <dbReference type="ARBA" id="ARBA00048837"/>
    </source>
</evidence>
<dbReference type="GO" id="GO:0000724">
    <property type="term" value="P:double-strand break repair via homologous recombination"/>
    <property type="evidence" value="ECO:0007669"/>
    <property type="project" value="TreeGrafter"/>
</dbReference>
<protein>
    <recommendedName>
        <fullName evidence="7">Bifunctional helicase and thymine dioxygenase JBP2</fullName>
        <ecNumber evidence="5">1.14.11.6</ecNumber>
        <ecNumber evidence="6">3.6.4.12</ecNumber>
    </recommendedName>
    <alternativeName>
        <fullName evidence="18">J-binding protein 2</fullName>
    </alternativeName>
</protein>
<dbReference type="Gene3D" id="3.40.50.300">
    <property type="entry name" value="P-loop containing nucleotide triphosphate hydrolases"/>
    <property type="match status" value="1"/>
</dbReference>
<evidence type="ECO:0000259" key="23">
    <source>
        <dbReference type="PROSITE" id="PS51192"/>
    </source>
</evidence>
<comment type="similarity">
    <text evidence="3">In the N-terminal section; belongs to the TET family. JBP2 subfamily.</text>
</comment>
<evidence type="ECO:0000256" key="6">
    <source>
        <dbReference type="ARBA" id="ARBA00012551"/>
    </source>
</evidence>
<evidence type="ECO:0000256" key="7">
    <source>
        <dbReference type="ARBA" id="ARBA00019068"/>
    </source>
</evidence>
<dbReference type="GO" id="GO:0050341">
    <property type="term" value="F:thymine dioxygenase activity"/>
    <property type="evidence" value="ECO:0007669"/>
    <property type="project" value="UniProtKB-EC"/>
</dbReference>
<dbReference type="GO" id="GO:0015616">
    <property type="term" value="F:DNA translocase activity"/>
    <property type="evidence" value="ECO:0007669"/>
    <property type="project" value="TreeGrafter"/>
</dbReference>
<evidence type="ECO:0000256" key="10">
    <source>
        <dbReference type="ARBA" id="ARBA00022801"/>
    </source>
</evidence>
<keyword evidence="9" id="KW-0547">Nucleotide-binding</keyword>
<evidence type="ECO:0000256" key="15">
    <source>
        <dbReference type="ARBA" id="ARBA00023004"/>
    </source>
</evidence>
<dbReference type="InterPro" id="IPR038718">
    <property type="entry name" value="SNF2-like_sf"/>
</dbReference>
<dbReference type="GO" id="GO:0005634">
    <property type="term" value="C:nucleus"/>
    <property type="evidence" value="ECO:0007669"/>
    <property type="project" value="UniProtKB-SubCell"/>
</dbReference>
<dbReference type="GO" id="GO:0046872">
    <property type="term" value="F:metal ion binding"/>
    <property type="evidence" value="ECO:0007669"/>
    <property type="project" value="UniProtKB-KW"/>
</dbReference>
<dbReference type="AlphaFoldDB" id="S9VDC8"/>
<keyword evidence="14" id="KW-0560">Oxidoreductase</keyword>
<keyword evidence="17" id="KW-0539">Nucleus</keyword>
<dbReference type="PROSITE" id="PS51194">
    <property type="entry name" value="HELICASE_CTER"/>
    <property type="match status" value="1"/>
</dbReference>
<evidence type="ECO:0000256" key="14">
    <source>
        <dbReference type="ARBA" id="ARBA00023002"/>
    </source>
</evidence>
<dbReference type="Pfam" id="PF12851">
    <property type="entry name" value="Tet_JBP"/>
    <property type="match status" value="1"/>
</dbReference>
<dbReference type="PANTHER" id="PTHR45629:SF7">
    <property type="entry name" value="DNA EXCISION REPAIR PROTEIN ERCC-6-RELATED"/>
    <property type="match status" value="1"/>
</dbReference>
<feature type="domain" description="Helicase C-terminal" evidence="24">
    <location>
        <begin position="885"/>
        <end position="1041"/>
    </location>
</feature>
<dbReference type="InterPro" id="IPR014001">
    <property type="entry name" value="Helicase_ATP-bd"/>
</dbReference>
<dbReference type="Proteomes" id="UP000015354">
    <property type="component" value="Unassembled WGS sequence"/>
</dbReference>
<feature type="compositionally biased region" description="Basic and acidic residues" evidence="22">
    <location>
        <begin position="1077"/>
        <end position="1086"/>
    </location>
</feature>
<keyword evidence="12" id="KW-0067">ATP-binding</keyword>
<evidence type="ECO:0000256" key="12">
    <source>
        <dbReference type="ARBA" id="ARBA00022840"/>
    </source>
</evidence>
<evidence type="ECO:0000256" key="19">
    <source>
        <dbReference type="ARBA" id="ARBA00034466"/>
    </source>
</evidence>
<comment type="catalytic activity">
    <reaction evidence="21">
        <text>thymine + 2-oxoglutarate + O2 = 5-hydroxymethyluracil + succinate + CO2</text>
        <dbReference type="Rhea" id="RHEA:10316"/>
        <dbReference type="ChEBI" id="CHEBI:15379"/>
        <dbReference type="ChEBI" id="CHEBI:16526"/>
        <dbReference type="ChEBI" id="CHEBI:16810"/>
        <dbReference type="ChEBI" id="CHEBI:16964"/>
        <dbReference type="ChEBI" id="CHEBI:17821"/>
        <dbReference type="ChEBI" id="CHEBI:30031"/>
        <dbReference type="EC" id="1.14.11.6"/>
    </reaction>
</comment>
<dbReference type="CDD" id="cd17919">
    <property type="entry name" value="DEXHc_Snf"/>
    <property type="match status" value="1"/>
</dbReference>
<sequence length="1106" mass="124761">MNAFPNPLHTVLNHVYLTGEPTVIFPCSYIQDLENLVNEIQKRNLKFAGIPVGSLTVVPKIPLSEAELHDLCLLYTQAKTEDERIQICIDLFNREYPYFDTKSKDAPVYHPADYIRRLLQLSYRIVHADEHAYERLLSTSPYVHVSPMKEVCLYLRNVGYPMLDEQKVSDGHSTRALKEDGEAHAHADSDTGPTVGRPVGERNSTGSCDGADVQDHMTTDAVADPSAPVELEDLTGMEEVDATKHPVTEYLDEDNFELINDSGPHFVFEGDEMRLVAVFIKNGVNTAVCRKAAAVLEPAATKENLRMKTNGGIPPNTGIVGYYDYLTNPTQHKCRETEFMRKNWHDINDGCGALLHALDFVYRQYAPIHYNMQKIAIPSNFQLLDTVFSTITVNRNFRTAVHTDKGDFKSGFAVLSVINGTYDGCHLAIKKLRKSFKMGVGDVLLFDASLEHGNTQVHNPDFCWNRTSVVCYLRNGLCSAVCEMEQRKHLNYALIRKLNSAPTSDTVVNLNGADDSLPPLFVPTVLARKLAPVQLSALNFINDRAYKNSGCVVAMAMGLGKTLVALCTCFSHLYTHPSQDVLILTPKPIIPHWIAECEKWKQYGLNFSHFVASDGLDSLNFEKALYQYDQQMTGHATKAGHVFVLNPEYVGSFVRRFNQFDPKLLIVDEGHRVASKYSKLNQFLENMKCSIRVVLTGTPIQNDFSELYRLVSWVNKSVAHVLPNRHFLALANHIDKYINGEDTELSNAVGALSYIQEWMKGFVFREVENDLPPLRDYLVVCNTSETQKQIVNDITGGKGFYVVSATDFRPYHLSTHPLCYYAFISGKYQSSWRKSDGKHAREEEGTIHSLGNEGIELAETCSKAVCASDIDFFVSLSGKMAVLTEIMRRIVTLKEKVIIFSQYVGTQDFIYRVLTALQIPAYTVRGQDSLEKRRYAISLFHHEESLTALVLSTKIAAYGLDFTVANHVVLFDSWWNPQVDAQAIARAYRRNQTKPVTVYRLASHMEDQHIIRVQMRKIALFRCIMYEEAAKVSEMSDCSSTDSNSELWQSLKDKPLEGNQTALISVFRYEEAVKKTEQLTSEPDKEANDEEEVLQTKHIGVNEQTT</sequence>
<dbReference type="GO" id="GO:0003678">
    <property type="term" value="F:DNA helicase activity"/>
    <property type="evidence" value="ECO:0007669"/>
    <property type="project" value="UniProtKB-EC"/>
</dbReference>
<keyword evidence="16" id="KW-0238">DNA-binding</keyword>
<dbReference type="InterPro" id="IPR050496">
    <property type="entry name" value="SNF2_RAD54_helicase_repair"/>
</dbReference>
<dbReference type="FunFam" id="3.40.50.10810:FF:000072">
    <property type="entry name" value="Bifunctional helicase and thymine dioxygenase JBP2"/>
    <property type="match status" value="1"/>
</dbReference>
<dbReference type="SMART" id="SM00487">
    <property type="entry name" value="DEXDc"/>
    <property type="match status" value="1"/>
</dbReference>
<evidence type="ECO:0000256" key="1">
    <source>
        <dbReference type="ARBA" id="ARBA00001954"/>
    </source>
</evidence>
<dbReference type="InterPro" id="IPR049730">
    <property type="entry name" value="SNF2/RAD54-like_C"/>
</dbReference>
<keyword evidence="13" id="KW-0223">Dioxygenase</keyword>
<comment type="cofactor">
    <cofactor evidence="1">
        <name>Fe(2+)</name>
        <dbReference type="ChEBI" id="CHEBI:29033"/>
    </cofactor>
</comment>
<dbReference type="CDD" id="cd20332">
    <property type="entry name" value="JBP"/>
    <property type="match status" value="1"/>
</dbReference>
<evidence type="ECO:0000256" key="20">
    <source>
        <dbReference type="ARBA" id="ARBA00047995"/>
    </source>
</evidence>
<comment type="caution">
    <text evidence="25">The sequence shown here is derived from an EMBL/GenBank/DDBJ whole genome shotgun (WGS) entry which is preliminary data.</text>
</comment>
<evidence type="ECO:0000256" key="11">
    <source>
        <dbReference type="ARBA" id="ARBA00022806"/>
    </source>
</evidence>
<dbReference type="EC" id="3.6.4.12" evidence="6"/>
<dbReference type="SUPFAM" id="SSF52540">
    <property type="entry name" value="P-loop containing nucleoside triphosphate hydrolases"/>
    <property type="match status" value="2"/>
</dbReference>
<dbReference type="EC" id="1.14.11.6" evidence="5"/>